<accession>A0A6L2KKZ9</accession>
<name>A0A6L2KKZ9_TANCI</name>
<dbReference type="AlphaFoldDB" id="A0A6L2KKZ9"/>
<feature type="region of interest" description="Disordered" evidence="1">
    <location>
        <begin position="1"/>
        <end position="82"/>
    </location>
</feature>
<reference evidence="2" key="1">
    <citation type="journal article" date="2019" name="Sci. Rep.">
        <title>Draft genome of Tanacetum cinerariifolium, the natural source of mosquito coil.</title>
        <authorList>
            <person name="Yamashiro T."/>
            <person name="Shiraishi A."/>
            <person name="Satake H."/>
            <person name="Nakayama K."/>
        </authorList>
    </citation>
    <scope>NUCLEOTIDE SEQUENCE</scope>
</reference>
<feature type="compositionally biased region" description="Basic and acidic residues" evidence="1">
    <location>
        <begin position="56"/>
        <end position="68"/>
    </location>
</feature>
<proteinExistence type="predicted"/>
<organism evidence="2">
    <name type="scientific">Tanacetum cinerariifolium</name>
    <name type="common">Dalmatian daisy</name>
    <name type="synonym">Chrysanthemum cinerariifolium</name>
    <dbReference type="NCBI Taxonomy" id="118510"/>
    <lineage>
        <taxon>Eukaryota</taxon>
        <taxon>Viridiplantae</taxon>
        <taxon>Streptophyta</taxon>
        <taxon>Embryophyta</taxon>
        <taxon>Tracheophyta</taxon>
        <taxon>Spermatophyta</taxon>
        <taxon>Magnoliopsida</taxon>
        <taxon>eudicotyledons</taxon>
        <taxon>Gunneridae</taxon>
        <taxon>Pentapetalae</taxon>
        <taxon>asterids</taxon>
        <taxon>campanulids</taxon>
        <taxon>Asterales</taxon>
        <taxon>Asteraceae</taxon>
        <taxon>Asteroideae</taxon>
        <taxon>Anthemideae</taxon>
        <taxon>Anthemidinae</taxon>
        <taxon>Tanacetum</taxon>
    </lineage>
</organism>
<evidence type="ECO:0000313" key="2">
    <source>
        <dbReference type="EMBL" id="GEU48755.1"/>
    </source>
</evidence>
<sequence>MRMVSKDGTISEFPGYTSSKEEEDEEEEKEALEMGSNSEPPGYVAIDDDVESDFESTSRSEPKCKEMEDTCESGVQPKPNSF</sequence>
<evidence type="ECO:0000256" key="1">
    <source>
        <dbReference type="SAM" id="MobiDB-lite"/>
    </source>
</evidence>
<comment type="caution">
    <text evidence="2">The sequence shown here is derived from an EMBL/GenBank/DDBJ whole genome shotgun (WGS) entry which is preliminary data.</text>
</comment>
<feature type="compositionally biased region" description="Acidic residues" evidence="1">
    <location>
        <begin position="21"/>
        <end position="30"/>
    </location>
</feature>
<protein>
    <submittedName>
        <fullName evidence="2">Uncharacterized protein</fullName>
    </submittedName>
</protein>
<gene>
    <name evidence="2" type="ORF">Tci_020733</name>
</gene>
<dbReference type="EMBL" id="BKCJ010002467">
    <property type="protein sequence ID" value="GEU48755.1"/>
    <property type="molecule type" value="Genomic_DNA"/>
</dbReference>